<dbReference type="AlphaFoldDB" id="A0A7S4BZ51"/>
<reference evidence="8" key="1">
    <citation type="submission" date="2021-01" db="EMBL/GenBank/DDBJ databases">
        <authorList>
            <person name="Corre E."/>
            <person name="Pelletier E."/>
            <person name="Niang G."/>
            <person name="Scheremetjew M."/>
            <person name="Finn R."/>
            <person name="Kale V."/>
            <person name="Holt S."/>
            <person name="Cochrane G."/>
            <person name="Meng A."/>
            <person name="Brown T."/>
            <person name="Cohen L."/>
        </authorList>
    </citation>
    <scope>NUCLEOTIDE SEQUENCE</scope>
    <source>
        <strain evidence="8">CCMP645</strain>
    </source>
</reference>
<keyword evidence="3" id="KW-0963">Cytoplasm</keyword>
<comment type="subcellular location">
    <subcellularLocation>
        <location evidence="1">Cell projection</location>
        <location evidence="1">Cilium</location>
    </subcellularLocation>
    <subcellularLocation>
        <location evidence="2">Cytoplasm</location>
        <location evidence="2">Cytoskeleton</location>
    </subcellularLocation>
</comment>
<evidence type="ECO:0000256" key="4">
    <source>
        <dbReference type="ARBA" id="ARBA00023212"/>
    </source>
</evidence>
<organism evidence="8">
    <name type="scientific">Chrysotila carterae</name>
    <name type="common">Marine alga</name>
    <name type="synonym">Syracosphaera carterae</name>
    <dbReference type="NCBI Taxonomy" id="13221"/>
    <lineage>
        <taxon>Eukaryota</taxon>
        <taxon>Haptista</taxon>
        <taxon>Haptophyta</taxon>
        <taxon>Prymnesiophyceae</taxon>
        <taxon>Isochrysidales</taxon>
        <taxon>Isochrysidaceae</taxon>
        <taxon>Chrysotila</taxon>
    </lineage>
</organism>
<evidence type="ECO:0000256" key="6">
    <source>
        <dbReference type="SAM" id="MobiDB-lite"/>
    </source>
</evidence>
<dbReference type="GO" id="GO:0005856">
    <property type="term" value="C:cytoskeleton"/>
    <property type="evidence" value="ECO:0007669"/>
    <property type="project" value="UniProtKB-SubCell"/>
</dbReference>
<dbReference type="PANTHER" id="PTHR21490:SF0">
    <property type="entry name" value="ENKURIN"/>
    <property type="match status" value="1"/>
</dbReference>
<feature type="region of interest" description="Disordered" evidence="6">
    <location>
        <begin position="1"/>
        <end position="67"/>
    </location>
</feature>
<keyword evidence="4" id="KW-0206">Cytoskeleton</keyword>
<protein>
    <recommendedName>
        <fullName evidence="7">Enkurin domain-containing protein</fullName>
    </recommendedName>
</protein>
<dbReference type="PANTHER" id="PTHR21490">
    <property type="entry name" value="ENKURIN-RELATED"/>
    <property type="match status" value="1"/>
</dbReference>
<dbReference type="InterPro" id="IPR052102">
    <property type="entry name" value="Enkurin_domain-protein"/>
</dbReference>
<dbReference type="InterPro" id="IPR027012">
    <property type="entry name" value="Enkurin_dom"/>
</dbReference>
<sequence>MDESIYNLIPQPVPEPTKQTRYHSKHNPEAKPTFSTFGLAGTSRPGVDNVSGNKVGEEPLGAGSHTFKKSHATFGTVNNAKKPTDILAKGTGKGGGAVPLGPDVAPFKYEDKTKPPVPKKVECEEQYETIRQAHETKNFITTNAVNNILSKPKKEAEPVNWTKKPNFGKVPPYLDKIKKEISDEYEYIRSMQQADEGGPSGMRQLEEGERLELIDQLKAKWDDVNATYQRSSVLSLASLDTIGKVKRCARLSHPRAQRPRAPHACCTEARTHTCTHPHAPARAHAQTRAPPRRALASTRLGLPPPRAE</sequence>
<evidence type="ECO:0000256" key="5">
    <source>
        <dbReference type="ARBA" id="ARBA00023273"/>
    </source>
</evidence>
<name>A0A7S4BZ51_CHRCT</name>
<keyword evidence="5" id="KW-0966">Cell projection</keyword>
<feature type="domain" description="Enkurin" evidence="7">
    <location>
        <begin position="168"/>
        <end position="249"/>
    </location>
</feature>
<dbReference type="EMBL" id="HBIZ01053051">
    <property type="protein sequence ID" value="CAE0781280.1"/>
    <property type="molecule type" value="Transcribed_RNA"/>
</dbReference>
<dbReference type="Pfam" id="PF13864">
    <property type="entry name" value="Enkurin"/>
    <property type="match status" value="1"/>
</dbReference>
<gene>
    <name evidence="8" type="ORF">PCAR00345_LOCUS33944</name>
</gene>
<evidence type="ECO:0000256" key="2">
    <source>
        <dbReference type="ARBA" id="ARBA00004245"/>
    </source>
</evidence>
<dbReference type="GO" id="GO:0005516">
    <property type="term" value="F:calmodulin binding"/>
    <property type="evidence" value="ECO:0007669"/>
    <property type="project" value="TreeGrafter"/>
</dbReference>
<feature type="region of interest" description="Disordered" evidence="6">
    <location>
        <begin position="276"/>
        <end position="308"/>
    </location>
</feature>
<proteinExistence type="predicted"/>
<evidence type="ECO:0000256" key="3">
    <source>
        <dbReference type="ARBA" id="ARBA00022490"/>
    </source>
</evidence>
<evidence type="ECO:0000256" key="1">
    <source>
        <dbReference type="ARBA" id="ARBA00004138"/>
    </source>
</evidence>
<evidence type="ECO:0000259" key="7">
    <source>
        <dbReference type="Pfam" id="PF13864"/>
    </source>
</evidence>
<dbReference type="GO" id="GO:0005929">
    <property type="term" value="C:cilium"/>
    <property type="evidence" value="ECO:0007669"/>
    <property type="project" value="UniProtKB-SubCell"/>
</dbReference>
<evidence type="ECO:0000313" key="8">
    <source>
        <dbReference type="EMBL" id="CAE0781280.1"/>
    </source>
</evidence>
<accession>A0A7S4BZ51</accession>